<name>A0A8S1Y344_PAROT</name>
<feature type="domain" description="Ubiquitin-like" evidence="1">
    <location>
        <begin position="76"/>
        <end position="151"/>
    </location>
</feature>
<dbReference type="EMBL" id="CAJJDP010000145">
    <property type="protein sequence ID" value="CAD8208339.1"/>
    <property type="molecule type" value="Genomic_DNA"/>
</dbReference>
<sequence length="156" mass="17612">MQLLISTLTGKTIAIPFEPSDNIRMVKLKIQESEGIPFNQQRILMETSELDDNKTLSLLIENNTILKLLLRLKGGGQVFVKAMSGKTITITTEYDKTIGELKKMIYEKIGIPPQQQKLIFAGKVLDDSKKMEDYNIQKESTIHMTERLKGGVSDII</sequence>
<dbReference type="AlphaFoldDB" id="A0A8S1Y344"/>
<dbReference type="InterPro" id="IPR050158">
    <property type="entry name" value="Ubiquitin_ubiquitin-like"/>
</dbReference>
<dbReference type="PROSITE" id="PS00299">
    <property type="entry name" value="UBIQUITIN_1"/>
    <property type="match status" value="1"/>
</dbReference>
<dbReference type="Pfam" id="PF00240">
    <property type="entry name" value="ubiquitin"/>
    <property type="match status" value="2"/>
</dbReference>
<reference evidence="2" key="1">
    <citation type="submission" date="2021-01" db="EMBL/GenBank/DDBJ databases">
        <authorList>
            <consortium name="Genoscope - CEA"/>
            <person name="William W."/>
        </authorList>
    </citation>
    <scope>NUCLEOTIDE SEQUENCE</scope>
</reference>
<dbReference type="Proteomes" id="UP000683925">
    <property type="component" value="Unassembled WGS sequence"/>
</dbReference>
<comment type="caution">
    <text evidence="2">The sequence shown here is derived from an EMBL/GenBank/DDBJ whole genome shotgun (WGS) entry which is preliminary data.</text>
</comment>
<accession>A0A8S1Y344</accession>
<dbReference type="OrthoDB" id="419317at2759"/>
<protein>
    <recommendedName>
        <fullName evidence="1">Ubiquitin-like domain-containing protein</fullName>
    </recommendedName>
</protein>
<evidence type="ECO:0000313" key="2">
    <source>
        <dbReference type="EMBL" id="CAD8208339.1"/>
    </source>
</evidence>
<dbReference type="InterPro" id="IPR019954">
    <property type="entry name" value="Ubiquitin_CS"/>
</dbReference>
<dbReference type="PROSITE" id="PS50053">
    <property type="entry name" value="UBIQUITIN_2"/>
    <property type="match status" value="2"/>
</dbReference>
<dbReference type="OMA" id="TIHMAER"/>
<dbReference type="FunFam" id="3.10.20.90:FF:000306">
    <property type="entry name" value="Putative ubiquitin-like protein"/>
    <property type="match status" value="1"/>
</dbReference>
<dbReference type="FunFam" id="3.10.20.90:FF:000222">
    <property type="entry name" value="Polyubiquitin 5"/>
    <property type="match status" value="1"/>
</dbReference>
<feature type="domain" description="Ubiquitin-like" evidence="1">
    <location>
        <begin position="1"/>
        <end position="75"/>
    </location>
</feature>
<evidence type="ECO:0000313" key="3">
    <source>
        <dbReference type="Proteomes" id="UP000683925"/>
    </source>
</evidence>
<dbReference type="SMART" id="SM00213">
    <property type="entry name" value="UBQ"/>
    <property type="match status" value="2"/>
</dbReference>
<organism evidence="2 3">
    <name type="scientific">Paramecium octaurelia</name>
    <dbReference type="NCBI Taxonomy" id="43137"/>
    <lineage>
        <taxon>Eukaryota</taxon>
        <taxon>Sar</taxon>
        <taxon>Alveolata</taxon>
        <taxon>Ciliophora</taxon>
        <taxon>Intramacronucleata</taxon>
        <taxon>Oligohymenophorea</taxon>
        <taxon>Peniculida</taxon>
        <taxon>Parameciidae</taxon>
        <taxon>Paramecium</taxon>
    </lineage>
</organism>
<dbReference type="PANTHER" id="PTHR10666">
    <property type="entry name" value="UBIQUITIN"/>
    <property type="match status" value="1"/>
</dbReference>
<keyword evidence="3" id="KW-1185">Reference proteome</keyword>
<dbReference type="InterPro" id="IPR000626">
    <property type="entry name" value="Ubiquitin-like_dom"/>
</dbReference>
<evidence type="ECO:0000259" key="1">
    <source>
        <dbReference type="PROSITE" id="PS50053"/>
    </source>
</evidence>
<proteinExistence type="predicted"/>
<gene>
    <name evidence="2" type="ORF">POCTA_138.1.T1440002</name>
</gene>